<evidence type="ECO:0000256" key="1">
    <source>
        <dbReference type="SAM" id="MobiDB-lite"/>
    </source>
</evidence>
<dbReference type="PRINTS" id="PR00625">
    <property type="entry name" value="JDOMAIN"/>
</dbReference>
<dbReference type="PANTHER" id="PTHR44743">
    <property type="entry name" value="PUTATIVE, EXPRESSED-RELATED"/>
    <property type="match status" value="1"/>
</dbReference>
<dbReference type="Gramene" id="AUR62038512-RA">
    <property type="protein sequence ID" value="AUR62038512-RA:cds"/>
    <property type="gene ID" value="AUR62038512"/>
</dbReference>
<dbReference type="SMR" id="A0A803N0M8"/>
<dbReference type="PANTHER" id="PTHR44743:SF10">
    <property type="entry name" value="J DOMAIN-CONTAINING PROTEIN"/>
    <property type="match status" value="1"/>
</dbReference>
<feature type="compositionally biased region" description="Polar residues" evidence="1">
    <location>
        <begin position="140"/>
        <end position="158"/>
    </location>
</feature>
<evidence type="ECO:0000313" key="4">
    <source>
        <dbReference type="Proteomes" id="UP000596660"/>
    </source>
</evidence>
<proteinExistence type="predicted"/>
<dbReference type="CDD" id="cd06257">
    <property type="entry name" value="DnaJ"/>
    <property type="match status" value="1"/>
</dbReference>
<dbReference type="SUPFAM" id="SSF46565">
    <property type="entry name" value="Chaperone J-domain"/>
    <property type="match status" value="1"/>
</dbReference>
<protein>
    <recommendedName>
        <fullName evidence="2">J domain-containing protein</fullName>
    </recommendedName>
</protein>
<dbReference type="InterPro" id="IPR036869">
    <property type="entry name" value="J_dom_sf"/>
</dbReference>
<sequence length="175" mass="19821">MEIGVTSESYYRILGLSNASSNEEIRGAYRKLAMQWHPDKWANNPAMLVEAKKKFQKIQEAYSVLSDPTKRTLYDAGMYDPIEEVDEGFCDFMQELLSLMSQVREEEKCISMEDLQSMFAEMVQGFQSPQWFSSPSVSSNQGCSGKLQQDAQSIRQDSTTASSSFGMFGMSSYCR</sequence>
<reference evidence="3" key="1">
    <citation type="journal article" date="2017" name="Nature">
        <title>The genome of Chenopodium quinoa.</title>
        <authorList>
            <person name="Jarvis D.E."/>
            <person name="Ho Y.S."/>
            <person name="Lightfoot D.J."/>
            <person name="Schmoeckel S.M."/>
            <person name="Li B."/>
            <person name="Borm T.J.A."/>
            <person name="Ohyanagi H."/>
            <person name="Mineta K."/>
            <person name="Michell C.T."/>
            <person name="Saber N."/>
            <person name="Kharbatia N.M."/>
            <person name="Rupper R.R."/>
            <person name="Sharp A.R."/>
            <person name="Dally N."/>
            <person name="Boughton B.A."/>
            <person name="Woo Y.H."/>
            <person name="Gao G."/>
            <person name="Schijlen E.G.W.M."/>
            <person name="Guo X."/>
            <person name="Momin A.A."/>
            <person name="Negrao S."/>
            <person name="Al-Babili S."/>
            <person name="Gehring C."/>
            <person name="Roessner U."/>
            <person name="Jung C."/>
            <person name="Murphy K."/>
            <person name="Arold S.T."/>
            <person name="Gojobori T."/>
            <person name="van der Linden C.G."/>
            <person name="van Loo E.N."/>
            <person name="Jellen E.N."/>
            <person name="Maughan P.J."/>
            <person name="Tester M."/>
        </authorList>
    </citation>
    <scope>NUCLEOTIDE SEQUENCE [LARGE SCALE GENOMIC DNA]</scope>
    <source>
        <strain evidence="3">cv. PI 614886</strain>
    </source>
</reference>
<dbReference type="InterPro" id="IPR001623">
    <property type="entry name" value="DnaJ_domain"/>
</dbReference>
<dbReference type="Pfam" id="PF00226">
    <property type="entry name" value="DnaJ"/>
    <property type="match status" value="1"/>
</dbReference>
<dbReference type="Proteomes" id="UP000596660">
    <property type="component" value="Unplaced"/>
</dbReference>
<dbReference type="PROSITE" id="PS00636">
    <property type="entry name" value="DNAJ_1"/>
    <property type="match status" value="1"/>
</dbReference>
<name>A0A803N0M8_CHEQI</name>
<organism evidence="3 4">
    <name type="scientific">Chenopodium quinoa</name>
    <name type="common">Quinoa</name>
    <dbReference type="NCBI Taxonomy" id="63459"/>
    <lineage>
        <taxon>Eukaryota</taxon>
        <taxon>Viridiplantae</taxon>
        <taxon>Streptophyta</taxon>
        <taxon>Embryophyta</taxon>
        <taxon>Tracheophyta</taxon>
        <taxon>Spermatophyta</taxon>
        <taxon>Magnoliopsida</taxon>
        <taxon>eudicotyledons</taxon>
        <taxon>Gunneridae</taxon>
        <taxon>Pentapetalae</taxon>
        <taxon>Caryophyllales</taxon>
        <taxon>Chenopodiaceae</taxon>
        <taxon>Chenopodioideae</taxon>
        <taxon>Atripliceae</taxon>
        <taxon>Chenopodium</taxon>
    </lineage>
</organism>
<dbReference type="SMART" id="SM00271">
    <property type="entry name" value="DnaJ"/>
    <property type="match status" value="1"/>
</dbReference>
<accession>A0A803N0M8</accession>
<dbReference type="KEGG" id="cqi:110712655"/>
<gene>
    <name evidence="3" type="primary">LOC110712655</name>
</gene>
<evidence type="ECO:0000313" key="3">
    <source>
        <dbReference type="EnsemblPlants" id="AUR62038512-RA:cds"/>
    </source>
</evidence>
<feature type="region of interest" description="Disordered" evidence="1">
    <location>
        <begin position="137"/>
        <end position="158"/>
    </location>
</feature>
<reference evidence="3" key="2">
    <citation type="submission" date="2021-03" db="UniProtKB">
        <authorList>
            <consortium name="EnsemblPlants"/>
        </authorList>
    </citation>
    <scope>IDENTIFICATION</scope>
</reference>
<dbReference type="AlphaFoldDB" id="A0A803N0M8"/>
<dbReference type="InterPro" id="IPR018253">
    <property type="entry name" value="DnaJ_domain_CS"/>
</dbReference>
<dbReference type="RefSeq" id="XP_021746820.1">
    <property type="nucleotide sequence ID" value="XM_021891128.1"/>
</dbReference>
<feature type="domain" description="J" evidence="2">
    <location>
        <begin position="9"/>
        <end position="78"/>
    </location>
</feature>
<keyword evidence="4" id="KW-1185">Reference proteome</keyword>
<dbReference type="Gene3D" id="1.10.287.110">
    <property type="entry name" value="DnaJ domain"/>
    <property type="match status" value="1"/>
</dbReference>
<dbReference type="OrthoDB" id="10250354at2759"/>
<dbReference type="EnsemblPlants" id="AUR62038512-RA">
    <property type="protein sequence ID" value="AUR62038512-RA:cds"/>
    <property type="gene ID" value="AUR62038512"/>
</dbReference>
<evidence type="ECO:0000259" key="2">
    <source>
        <dbReference type="PROSITE" id="PS50076"/>
    </source>
</evidence>
<dbReference type="OMA" id="MFTEMAK"/>
<dbReference type="PROSITE" id="PS50076">
    <property type="entry name" value="DNAJ_2"/>
    <property type="match status" value="1"/>
</dbReference>
<dbReference type="GeneID" id="110712655"/>